<dbReference type="InterPro" id="IPR050570">
    <property type="entry name" value="Cell_wall_metabolism_enzyme"/>
</dbReference>
<keyword evidence="6" id="KW-0482">Metalloprotease</keyword>
<dbReference type="Proteomes" id="UP000736328">
    <property type="component" value="Unassembled WGS sequence"/>
</dbReference>
<evidence type="ECO:0000313" key="10">
    <source>
        <dbReference type="Proteomes" id="UP000736328"/>
    </source>
</evidence>
<dbReference type="PANTHER" id="PTHR21666:SF288">
    <property type="entry name" value="CELL DIVISION PROTEIN YTFB"/>
    <property type="match status" value="1"/>
</dbReference>
<sequence length="328" mass="36443">MIFKKSYSFIILPHHGEQGKSVFFHSRWLNILLLATVTALGVSGFFITRHYLYHYKLKTAFEPTFKENEVLRKERKKYGQVRDSLAHDIASLQAQLKKERSVYLSSVNGLARELDAVKKLAVKVKIQAGFKTSNIVDEHEAAGGPSGERIYIGWQDISKPIDPGPLEGKVRPGIVEQSQILEEIDDYLSTKESLVSDTPELAPLFGRMTSGFGVRRWRRSGHSENHAGIDIAVPKGTPVLAPAEGVVVYAGWMGDYGRLIELDHGNGYTTRFGHLSQIEVEIGDRALKGQIIGAVGSTGRSTGPHLHYEVRFQGKAIDPIDYLGSMEK</sequence>
<dbReference type="GO" id="GO:0006508">
    <property type="term" value="P:proteolysis"/>
    <property type="evidence" value="ECO:0007669"/>
    <property type="project" value="UniProtKB-KW"/>
</dbReference>
<keyword evidence="3" id="KW-0479">Metal-binding</keyword>
<keyword evidence="2" id="KW-0645">Protease</keyword>
<evidence type="ECO:0000256" key="2">
    <source>
        <dbReference type="ARBA" id="ARBA00022670"/>
    </source>
</evidence>
<keyword evidence="5" id="KW-0862">Zinc</keyword>
<protein>
    <submittedName>
        <fullName evidence="9">M23 family metallopeptidase</fullName>
    </submittedName>
</protein>
<comment type="caution">
    <text evidence="9">The sequence shown here is derived from an EMBL/GenBank/DDBJ whole genome shotgun (WGS) entry which is preliminary data.</text>
</comment>
<organism evidence="9 10">
    <name type="scientific">candidate division TA06 bacterium</name>
    <dbReference type="NCBI Taxonomy" id="2250710"/>
    <lineage>
        <taxon>Bacteria</taxon>
        <taxon>Bacteria division TA06</taxon>
    </lineage>
</organism>
<comment type="cofactor">
    <cofactor evidence="1">
        <name>Zn(2+)</name>
        <dbReference type="ChEBI" id="CHEBI:29105"/>
    </cofactor>
</comment>
<keyword evidence="4" id="KW-0378">Hydrolase</keyword>
<dbReference type="InterPro" id="IPR011055">
    <property type="entry name" value="Dup_hybrid_motif"/>
</dbReference>
<feature type="domain" description="M23ase beta-sheet core" evidence="8">
    <location>
        <begin position="225"/>
        <end position="319"/>
    </location>
</feature>
<evidence type="ECO:0000256" key="3">
    <source>
        <dbReference type="ARBA" id="ARBA00022723"/>
    </source>
</evidence>
<dbReference type="SUPFAM" id="SSF51261">
    <property type="entry name" value="Duplicated hybrid motif"/>
    <property type="match status" value="1"/>
</dbReference>
<reference evidence="9" key="1">
    <citation type="submission" date="2020-07" db="EMBL/GenBank/DDBJ databases">
        <title>Huge and variable diversity of episymbiotic CPR bacteria and DPANN archaea in groundwater ecosystems.</title>
        <authorList>
            <person name="He C.Y."/>
            <person name="Keren R."/>
            <person name="Whittaker M."/>
            <person name="Farag I.F."/>
            <person name="Doudna J."/>
            <person name="Cate J.H.D."/>
            <person name="Banfield J.F."/>
        </authorList>
    </citation>
    <scope>NUCLEOTIDE SEQUENCE</scope>
    <source>
        <strain evidence="9">NC_groundwater_1520_Pr4_B-0.1um_53_5</strain>
    </source>
</reference>
<dbReference type="Gene3D" id="2.70.70.10">
    <property type="entry name" value="Glucose Permease (Domain IIA)"/>
    <property type="match status" value="1"/>
</dbReference>
<dbReference type="AlphaFoldDB" id="A0A933I9X6"/>
<dbReference type="PANTHER" id="PTHR21666">
    <property type="entry name" value="PEPTIDASE-RELATED"/>
    <property type="match status" value="1"/>
</dbReference>
<dbReference type="EMBL" id="JACQXR010000114">
    <property type="protein sequence ID" value="MBI4727285.1"/>
    <property type="molecule type" value="Genomic_DNA"/>
</dbReference>
<evidence type="ECO:0000259" key="8">
    <source>
        <dbReference type="Pfam" id="PF01551"/>
    </source>
</evidence>
<dbReference type="GO" id="GO:0046872">
    <property type="term" value="F:metal ion binding"/>
    <property type="evidence" value="ECO:0007669"/>
    <property type="project" value="UniProtKB-KW"/>
</dbReference>
<evidence type="ECO:0000256" key="7">
    <source>
        <dbReference type="SAM" id="Phobius"/>
    </source>
</evidence>
<dbReference type="GO" id="GO:0004222">
    <property type="term" value="F:metalloendopeptidase activity"/>
    <property type="evidence" value="ECO:0007669"/>
    <property type="project" value="TreeGrafter"/>
</dbReference>
<keyword evidence="7" id="KW-1133">Transmembrane helix</keyword>
<dbReference type="InterPro" id="IPR016047">
    <property type="entry name" value="M23ase_b-sheet_dom"/>
</dbReference>
<evidence type="ECO:0000256" key="4">
    <source>
        <dbReference type="ARBA" id="ARBA00022801"/>
    </source>
</evidence>
<evidence type="ECO:0000313" key="9">
    <source>
        <dbReference type="EMBL" id="MBI4727285.1"/>
    </source>
</evidence>
<evidence type="ECO:0000256" key="5">
    <source>
        <dbReference type="ARBA" id="ARBA00022833"/>
    </source>
</evidence>
<keyword evidence="7" id="KW-0472">Membrane</keyword>
<proteinExistence type="predicted"/>
<name>A0A933I9X6_UNCT6</name>
<feature type="transmembrane region" description="Helical" evidence="7">
    <location>
        <begin position="28"/>
        <end position="48"/>
    </location>
</feature>
<keyword evidence="7" id="KW-0812">Transmembrane</keyword>
<dbReference type="CDD" id="cd12797">
    <property type="entry name" value="M23_peptidase"/>
    <property type="match status" value="1"/>
</dbReference>
<evidence type="ECO:0000256" key="6">
    <source>
        <dbReference type="ARBA" id="ARBA00023049"/>
    </source>
</evidence>
<dbReference type="Pfam" id="PF01551">
    <property type="entry name" value="Peptidase_M23"/>
    <property type="match status" value="1"/>
</dbReference>
<gene>
    <name evidence="9" type="ORF">HY768_08725</name>
</gene>
<accession>A0A933I9X6</accession>
<dbReference type="FunFam" id="2.70.70.10:FF:000006">
    <property type="entry name" value="M23 family peptidase"/>
    <property type="match status" value="1"/>
</dbReference>
<evidence type="ECO:0000256" key="1">
    <source>
        <dbReference type="ARBA" id="ARBA00001947"/>
    </source>
</evidence>